<dbReference type="GO" id="GO:0046872">
    <property type="term" value="F:metal ion binding"/>
    <property type="evidence" value="ECO:0007669"/>
    <property type="project" value="InterPro"/>
</dbReference>
<dbReference type="AlphaFoldDB" id="A0A9D4CHC3"/>
<protein>
    <submittedName>
        <fullName evidence="1">Uncharacterized protein</fullName>
    </submittedName>
</protein>
<reference evidence="1" key="1">
    <citation type="journal article" date="2019" name="bioRxiv">
        <title>The Genome of the Zebra Mussel, Dreissena polymorpha: A Resource for Invasive Species Research.</title>
        <authorList>
            <person name="McCartney M.A."/>
            <person name="Auch B."/>
            <person name="Kono T."/>
            <person name="Mallez S."/>
            <person name="Zhang Y."/>
            <person name="Obille A."/>
            <person name="Becker A."/>
            <person name="Abrahante J.E."/>
            <person name="Garbe J."/>
            <person name="Badalamenti J.P."/>
            <person name="Herman A."/>
            <person name="Mangelson H."/>
            <person name="Liachko I."/>
            <person name="Sullivan S."/>
            <person name="Sone E.D."/>
            <person name="Koren S."/>
            <person name="Silverstein K.A.T."/>
            <person name="Beckman K.B."/>
            <person name="Gohl D.M."/>
        </authorList>
    </citation>
    <scope>NUCLEOTIDE SEQUENCE</scope>
    <source>
        <strain evidence="1">Duluth1</strain>
        <tissue evidence="1">Whole animal</tissue>
    </source>
</reference>
<dbReference type="Gene3D" id="2.30.30.40">
    <property type="entry name" value="SH3 Domains"/>
    <property type="match status" value="1"/>
</dbReference>
<dbReference type="SUPFAM" id="SSF159034">
    <property type="entry name" value="Mib/herc2 domain-like"/>
    <property type="match status" value="1"/>
</dbReference>
<dbReference type="EMBL" id="JAIWYP010000012">
    <property type="protein sequence ID" value="KAH3725299.1"/>
    <property type="molecule type" value="Genomic_DNA"/>
</dbReference>
<sequence length="84" mass="9446">MQAIRVDSMARLGQREEMNNAAYFENKNEAFPVIGSRVRRGPDWMFDNQDNAGPGTVAGHSEHGLILLCSIFSNTNFKRAFNLN</sequence>
<dbReference type="Proteomes" id="UP000828390">
    <property type="component" value="Unassembled WGS sequence"/>
</dbReference>
<gene>
    <name evidence="1" type="ORF">DPMN_051133</name>
</gene>
<keyword evidence="2" id="KW-1185">Reference proteome</keyword>
<organism evidence="1 2">
    <name type="scientific">Dreissena polymorpha</name>
    <name type="common">Zebra mussel</name>
    <name type="synonym">Mytilus polymorpha</name>
    <dbReference type="NCBI Taxonomy" id="45954"/>
    <lineage>
        <taxon>Eukaryota</taxon>
        <taxon>Metazoa</taxon>
        <taxon>Spiralia</taxon>
        <taxon>Lophotrochozoa</taxon>
        <taxon>Mollusca</taxon>
        <taxon>Bivalvia</taxon>
        <taxon>Autobranchia</taxon>
        <taxon>Heteroconchia</taxon>
        <taxon>Euheterodonta</taxon>
        <taxon>Imparidentia</taxon>
        <taxon>Neoheterodontei</taxon>
        <taxon>Myida</taxon>
        <taxon>Dreissenoidea</taxon>
        <taxon>Dreissenidae</taxon>
        <taxon>Dreissena</taxon>
    </lineage>
</organism>
<evidence type="ECO:0000313" key="2">
    <source>
        <dbReference type="Proteomes" id="UP000828390"/>
    </source>
</evidence>
<dbReference type="GO" id="GO:0004842">
    <property type="term" value="F:ubiquitin-protein transferase activity"/>
    <property type="evidence" value="ECO:0007669"/>
    <property type="project" value="InterPro"/>
</dbReference>
<reference evidence="1" key="2">
    <citation type="submission" date="2020-11" db="EMBL/GenBank/DDBJ databases">
        <authorList>
            <person name="McCartney M.A."/>
            <person name="Auch B."/>
            <person name="Kono T."/>
            <person name="Mallez S."/>
            <person name="Becker A."/>
            <person name="Gohl D.M."/>
            <person name="Silverstein K.A.T."/>
            <person name="Koren S."/>
            <person name="Bechman K.B."/>
            <person name="Herman A."/>
            <person name="Abrahante J.E."/>
            <person name="Garbe J."/>
        </authorList>
    </citation>
    <scope>NUCLEOTIDE SEQUENCE</scope>
    <source>
        <strain evidence="1">Duluth1</strain>
        <tissue evidence="1">Whole animal</tissue>
    </source>
</reference>
<comment type="caution">
    <text evidence="1">The sequence shown here is derived from an EMBL/GenBank/DDBJ whole genome shotgun (WGS) entry which is preliminary data.</text>
</comment>
<name>A0A9D4CHC3_DREPO</name>
<evidence type="ECO:0000313" key="1">
    <source>
        <dbReference type="EMBL" id="KAH3725299.1"/>
    </source>
</evidence>
<proteinExistence type="predicted"/>
<dbReference type="InterPro" id="IPR037252">
    <property type="entry name" value="Mib_Herc2_sf"/>
</dbReference>
<accession>A0A9D4CHC3</accession>